<dbReference type="Pfam" id="PF00392">
    <property type="entry name" value="GntR"/>
    <property type="match status" value="1"/>
</dbReference>
<evidence type="ECO:0000313" key="6">
    <source>
        <dbReference type="Proteomes" id="UP000199236"/>
    </source>
</evidence>
<dbReference type="GO" id="GO:0003700">
    <property type="term" value="F:DNA-binding transcription factor activity"/>
    <property type="evidence" value="ECO:0007669"/>
    <property type="project" value="InterPro"/>
</dbReference>
<evidence type="ECO:0000256" key="1">
    <source>
        <dbReference type="ARBA" id="ARBA00023015"/>
    </source>
</evidence>
<gene>
    <name evidence="5" type="ORF">SAMN04488056_10258</name>
</gene>
<dbReference type="InterPro" id="IPR036388">
    <property type="entry name" value="WH-like_DNA-bd_sf"/>
</dbReference>
<accession>A0A1I5BZH6</accession>
<dbReference type="Proteomes" id="UP000199236">
    <property type="component" value="Unassembled WGS sequence"/>
</dbReference>
<dbReference type="SUPFAM" id="SSF46785">
    <property type="entry name" value="Winged helix' DNA-binding domain"/>
    <property type="match status" value="1"/>
</dbReference>
<dbReference type="RefSeq" id="WP_244544588.1">
    <property type="nucleotide sequence ID" value="NZ_FOVR01000002.1"/>
</dbReference>
<dbReference type="InterPro" id="IPR036390">
    <property type="entry name" value="WH_DNA-bd_sf"/>
</dbReference>
<evidence type="ECO:0000256" key="2">
    <source>
        <dbReference type="ARBA" id="ARBA00023125"/>
    </source>
</evidence>
<proteinExistence type="predicted"/>
<dbReference type="PANTHER" id="PTHR43537:SF5">
    <property type="entry name" value="UXU OPERON TRANSCRIPTIONAL REGULATOR"/>
    <property type="match status" value="1"/>
</dbReference>
<dbReference type="InterPro" id="IPR011711">
    <property type="entry name" value="GntR_C"/>
</dbReference>
<organism evidence="5 6">
    <name type="scientific">Cohaesibacter marisflavi</name>
    <dbReference type="NCBI Taxonomy" id="655353"/>
    <lineage>
        <taxon>Bacteria</taxon>
        <taxon>Pseudomonadati</taxon>
        <taxon>Pseudomonadota</taxon>
        <taxon>Alphaproteobacteria</taxon>
        <taxon>Hyphomicrobiales</taxon>
        <taxon>Cohaesibacteraceae</taxon>
    </lineage>
</organism>
<evidence type="ECO:0000256" key="3">
    <source>
        <dbReference type="ARBA" id="ARBA00023163"/>
    </source>
</evidence>
<dbReference type="SMART" id="SM00895">
    <property type="entry name" value="FCD"/>
    <property type="match status" value="1"/>
</dbReference>
<keyword evidence="3" id="KW-0804">Transcription</keyword>
<dbReference type="STRING" id="655353.SAMN04488056_10258"/>
<dbReference type="EMBL" id="FOVR01000002">
    <property type="protein sequence ID" value="SFN80130.1"/>
    <property type="molecule type" value="Genomic_DNA"/>
</dbReference>
<dbReference type="Gene3D" id="1.20.120.530">
    <property type="entry name" value="GntR ligand-binding domain-like"/>
    <property type="match status" value="1"/>
</dbReference>
<keyword evidence="1" id="KW-0805">Transcription regulation</keyword>
<dbReference type="SMART" id="SM00345">
    <property type="entry name" value="HTH_GNTR"/>
    <property type="match status" value="1"/>
</dbReference>
<dbReference type="SUPFAM" id="SSF48008">
    <property type="entry name" value="GntR ligand-binding domain-like"/>
    <property type="match status" value="1"/>
</dbReference>
<dbReference type="InterPro" id="IPR000524">
    <property type="entry name" value="Tscrpt_reg_HTH_GntR"/>
</dbReference>
<sequence length="213" mass="23844">MLKRAAYERIVELLDQGALKPGTLVSQRELMEMTGSTLGSIREAIPRLEADGLLETIPKRGLMVPSLDVSFVRDAYELRRILELSAISSAVKRIPKETIAEWIKQHETYLANIQAKSDQDDADAMQKLDWDIHAALIGSMQNALIANVYRVNSVKIHMVVQSRLQVTPFNAERITGEHLAILRPMLSSDIAEAEEALERHINNSLHLALGEQL</sequence>
<keyword evidence="2 5" id="KW-0238">DNA-binding</keyword>
<dbReference type="GO" id="GO:0003677">
    <property type="term" value="F:DNA binding"/>
    <property type="evidence" value="ECO:0007669"/>
    <property type="project" value="UniProtKB-KW"/>
</dbReference>
<evidence type="ECO:0000313" key="5">
    <source>
        <dbReference type="EMBL" id="SFN80130.1"/>
    </source>
</evidence>
<evidence type="ECO:0000259" key="4">
    <source>
        <dbReference type="PROSITE" id="PS50949"/>
    </source>
</evidence>
<dbReference type="AlphaFoldDB" id="A0A1I5BZH6"/>
<dbReference type="PANTHER" id="PTHR43537">
    <property type="entry name" value="TRANSCRIPTIONAL REGULATOR, GNTR FAMILY"/>
    <property type="match status" value="1"/>
</dbReference>
<dbReference type="Gene3D" id="1.10.10.10">
    <property type="entry name" value="Winged helix-like DNA-binding domain superfamily/Winged helix DNA-binding domain"/>
    <property type="match status" value="1"/>
</dbReference>
<protein>
    <submittedName>
        <fullName evidence="5">DNA-binding transcriptional regulator, GntR family</fullName>
    </submittedName>
</protein>
<feature type="domain" description="HTH gntR-type" evidence="4">
    <location>
        <begin position="1"/>
        <end position="67"/>
    </location>
</feature>
<dbReference type="InterPro" id="IPR008920">
    <property type="entry name" value="TF_FadR/GntR_C"/>
</dbReference>
<dbReference type="PROSITE" id="PS50949">
    <property type="entry name" value="HTH_GNTR"/>
    <property type="match status" value="1"/>
</dbReference>
<dbReference type="Pfam" id="PF07729">
    <property type="entry name" value="FCD"/>
    <property type="match status" value="1"/>
</dbReference>
<reference evidence="5 6" key="1">
    <citation type="submission" date="2016-10" db="EMBL/GenBank/DDBJ databases">
        <authorList>
            <person name="de Groot N.N."/>
        </authorList>
    </citation>
    <scope>NUCLEOTIDE SEQUENCE [LARGE SCALE GENOMIC DNA]</scope>
    <source>
        <strain evidence="5 6">CGMCC 1.9157</strain>
    </source>
</reference>
<name>A0A1I5BZH6_9HYPH</name>
<keyword evidence="6" id="KW-1185">Reference proteome</keyword>